<evidence type="ECO:0000259" key="6">
    <source>
        <dbReference type="Pfam" id="PF09368"/>
    </source>
</evidence>
<feature type="compositionally biased region" description="Acidic residues" evidence="5">
    <location>
        <begin position="103"/>
        <end position="118"/>
    </location>
</feature>
<protein>
    <submittedName>
        <fullName evidence="7">Sas10/Utp3/C1D</fullName>
    </submittedName>
</protein>
<feature type="compositionally biased region" description="Acidic residues" evidence="5">
    <location>
        <begin position="546"/>
        <end position="567"/>
    </location>
</feature>
<name>A0A2P5FW82_TREOI</name>
<feature type="region of interest" description="Disordered" evidence="5">
    <location>
        <begin position="1"/>
        <end position="33"/>
    </location>
</feature>
<keyword evidence="4" id="KW-0539">Nucleus</keyword>
<evidence type="ECO:0000256" key="5">
    <source>
        <dbReference type="SAM" id="MobiDB-lite"/>
    </source>
</evidence>
<organism evidence="7 8">
    <name type="scientific">Trema orientale</name>
    <name type="common">Charcoal tree</name>
    <name type="synonym">Celtis orientalis</name>
    <dbReference type="NCBI Taxonomy" id="63057"/>
    <lineage>
        <taxon>Eukaryota</taxon>
        <taxon>Viridiplantae</taxon>
        <taxon>Streptophyta</taxon>
        <taxon>Embryophyta</taxon>
        <taxon>Tracheophyta</taxon>
        <taxon>Spermatophyta</taxon>
        <taxon>Magnoliopsida</taxon>
        <taxon>eudicotyledons</taxon>
        <taxon>Gunneridae</taxon>
        <taxon>Pentapetalae</taxon>
        <taxon>rosids</taxon>
        <taxon>fabids</taxon>
        <taxon>Rosales</taxon>
        <taxon>Cannabaceae</taxon>
        <taxon>Trema</taxon>
    </lineage>
</organism>
<dbReference type="AlphaFoldDB" id="A0A2P5FW82"/>
<evidence type="ECO:0000256" key="2">
    <source>
        <dbReference type="ARBA" id="ARBA00010979"/>
    </source>
</evidence>
<reference evidence="8" key="1">
    <citation type="submission" date="2016-06" db="EMBL/GenBank/DDBJ databases">
        <title>Parallel loss of symbiosis genes in relatives of nitrogen-fixing non-legume Parasponia.</title>
        <authorList>
            <person name="Van Velzen R."/>
            <person name="Holmer R."/>
            <person name="Bu F."/>
            <person name="Rutten L."/>
            <person name="Van Zeijl A."/>
            <person name="Liu W."/>
            <person name="Santuari L."/>
            <person name="Cao Q."/>
            <person name="Sharma T."/>
            <person name="Shen D."/>
            <person name="Roswanjaya Y."/>
            <person name="Wardhani T."/>
            <person name="Kalhor M.S."/>
            <person name="Jansen J."/>
            <person name="Van den Hoogen J."/>
            <person name="Gungor B."/>
            <person name="Hartog M."/>
            <person name="Hontelez J."/>
            <person name="Verver J."/>
            <person name="Yang W.-C."/>
            <person name="Schijlen E."/>
            <person name="Repin R."/>
            <person name="Schilthuizen M."/>
            <person name="Schranz E."/>
            <person name="Heidstra R."/>
            <person name="Miyata K."/>
            <person name="Fedorova E."/>
            <person name="Kohlen W."/>
            <person name="Bisseling T."/>
            <person name="Smit S."/>
            <person name="Geurts R."/>
        </authorList>
    </citation>
    <scope>NUCLEOTIDE SEQUENCE [LARGE SCALE GENOMIC DNA]</scope>
    <source>
        <strain evidence="8">cv. RG33-2</strain>
    </source>
</reference>
<dbReference type="InParanoid" id="A0A2P5FW82"/>
<evidence type="ECO:0000256" key="3">
    <source>
        <dbReference type="ARBA" id="ARBA00022553"/>
    </source>
</evidence>
<feature type="compositionally biased region" description="Basic and acidic residues" evidence="5">
    <location>
        <begin position="9"/>
        <end position="28"/>
    </location>
</feature>
<feature type="compositionally biased region" description="Acidic residues" evidence="5">
    <location>
        <begin position="53"/>
        <end position="80"/>
    </location>
</feature>
<dbReference type="GO" id="GO:0000462">
    <property type="term" value="P:maturation of SSU-rRNA from tricistronic rRNA transcript (SSU-rRNA, 5.8S rRNA, LSU-rRNA)"/>
    <property type="evidence" value="ECO:0007669"/>
    <property type="project" value="TreeGrafter"/>
</dbReference>
<dbReference type="InterPro" id="IPR018972">
    <property type="entry name" value="Sas10_C_dom"/>
</dbReference>
<dbReference type="FunCoup" id="A0A2P5FW82">
    <property type="interactions" value="2246"/>
</dbReference>
<sequence>MGKRGKSQKKGDRNPKRNLHDKDKVTHEDMDDEIDAFHKQRDLVPLDLNKDFEDSDEDEEVPVFGFEDGDEEEEDDEDDIRDTGFTAKIAKQQKYLREKFGGAEDEMHDDDEEDDEEQTAVWGGRKDLYYDGDNIDFEVQSSDDESPAEEEAEVIRLQKENAKSMSIADFGLEDSSEDETDRELTLEEMSVKGKKARQSSMKTEVEEDTVTTFGEVKKDLSALSREELMDVLFSSAPELVGLLSELDDATEKIENKVDPLLNKVKNGEIRLEGGIRYLELKKLLLLSYCQAIAFYLLLKSEGQPVRDHPVLARLVEIRSLLDKTKQLDGNLPEALEEILNKSNVVKTVMKLGKENGKTASDSSVKERVPSLVSTEIKEAAAPNNKADLVKVDLLKDNEKKAEKRKRQDEQVGVESMKMFKVRAALEEKLKQKGVFSSVIPKTDKTQKFQKPLNRKLETYGDFDDDAANVKMRLGNGHASSLSSTKLSQLIAANPNRPKVVSGDDDLPKRDDIGERRRKHEIQVLARAGIVPEDDVGDEIGAIETNGDVEMEDEDEYEDEDGASDDSEDIYEQVEQQRAAKLAAKAEIYSRNSAVPSLPETVDGKRHITYQILSLALISGINILLQTFFKPDGEEQRPYTSTQEAYEESQMEKNRGLTRQRKKLTKNPRKKYKEKHKKAVVRRKGQVREVEKPWGPYPGQKSGINAWISRSVRLKN</sequence>
<feature type="region of interest" description="Disordered" evidence="5">
    <location>
        <begin position="632"/>
        <end position="694"/>
    </location>
</feature>
<feature type="region of interest" description="Disordered" evidence="5">
    <location>
        <begin position="542"/>
        <end position="567"/>
    </location>
</feature>
<dbReference type="Pfam" id="PF09368">
    <property type="entry name" value="Sas10"/>
    <property type="match status" value="1"/>
</dbReference>
<dbReference type="InterPro" id="IPR007146">
    <property type="entry name" value="Sas10/Utp3/C1D"/>
</dbReference>
<feature type="region of interest" description="Disordered" evidence="5">
    <location>
        <begin position="100"/>
        <end position="127"/>
    </location>
</feature>
<feature type="region of interest" description="Disordered" evidence="5">
    <location>
        <begin position="47"/>
        <end position="84"/>
    </location>
</feature>
<dbReference type="PANTHER" id="PTHR13237">
    <property type="entry name" value="SOMETHING ABOUT SILENCING PROTEIN 10-RELATED"/>
    <property type="match status" value="1"/>
</dbReference>
<dbReference type="EMBL" id="JXTC01000006">
    <property type="protein sequence ID" value="POO02017.1"/>
    <property type="molecule type" value="Genomic_DNA"/>
</dbReference>
<dbReference type="PANTHER" id="PTHR13237:SF8">
    <property type="entry name" value="SOMETHING ABOUT SILENCING PROTEIN 10"/>
    <property type="match status" value="1"/>
</dbReference>
<accession>A0A2P5FW82</accession>
<dbReference type="STRING" id="63057.A0A2P5FW82"/>
<comment type="similarity">
    <text evidence="2">Belongs to the SAS10 family.</text>
</comment>
<keyword evidence="3" id="KW-0597">Phosphoprotein</keyword>
<dbReference type="GO" id="GO:0032040">
    <property type="term" value="C:small-subunit processome"/>
    <property type="evidence" value="ECO:0007669"/>
    <property type="project" value="TreeGrafter"/>
</dbReference>
<evidence type="ECO:0000256" key="4">
    <source>
        <dbReference type="ARBA" id="ARBA00023242"/>
    </source>
</evidence>
<feature type="compositionally biased region" description="Basic residues" evidence="5">
    <location>
        <begin position="655"/>
        <end position="684"/>
    </location>
</feature>
<feature type="domain" description="Sas10 C-terminal" evidence="6">
    <location>
        <begin position="648"/>
        <end position="713"/>
    </location>
</feature>
<dbReference type="Pfam" id="PF04000">
    <property type="entry name" value="Sas10_Utp3"/>
    <property type="match status" value="1"/>
</dbReference>
<evidence type="ECO:0000313" key="7">
    <source>
        <dbReference type="EMBL" id="POO02017.1"/>
    </source>
</evidence>
<dbReference type="Proteomes" id="UP000237000">
    <property type="component" value="Unassembled WGS sequence"/>
</dbReference>
<comment type="subcellular location">
    <subcellularLocation>
        <location evidence="1">Nucleus</location>
    </subcellularLocation>
</comment>
<evidence type="ECO:0000256" key="1">
    <source>
        <dbReference type="ARBA" id="ARBA00004123"/>
    </source>
</evidence>
<evidence type="ECO:0000313" key="8">
    <source>
        <dbReference type="Proteomes" id="UP000237000"/>
    </source>
</evidence>
<proteinExistence type="inferred from homology"/>
<gene>
    <name evidence="7" type="ORF">TorRG33x02_023090</name>
</gene>
<keyword evidence="8" id="KW-1185">Reference proteome</keyword>
<dbReference type="OrthoDB" id="1924577at2759"/>
<comment type="caution">
    <text evidence="7">The sequence shown here is derived from an EMBL/GenBank/DDBJ whole genome shotgun (WGS) entry which is preliminary data.</text>
</comment>